<organism evidence="8 9">
    <name type="scientific">Monopterus albus</name>
    <name type="common">Swamp eel</name>
    <dbReference type="NCBI Taxonomy" id="43700"/>
    <lineage>
        <taxon>Eukaryota</taxon>
        <taxon>Metazoa</taxon>
        <taxon>Chordata</taxon>
        <taxon>Craniata</taxon>
        <taxon>Vertebrata</taxon>
        <taxon>Euteleostomi</taxon>
        <taxon>Actinopterygii</taxon>
        <taxon>Neopterygii</taxon>
        <taxon>Teleostei</taxon>
        <taxon>Neoteleostei</taxon>
        <taxon>Acanthomorphata</taxon>
        <taxon>Anabantaria</taxon>
        <taxon>Synbranchiformes</taxon>
        <taxon>Synbranchidae</taxon>
        <taxon>Monopterus</taxon>
    </lineage>
</organism>
<evidence type="ECO:0000256" key="5">
    <source>
        <dbReference type="SAM" id="Phobius"/>
    </source>
</evidence>
<keyword evidence="3" id="KW-0325">Glycoprotein</keyword>
<dbReference type="PROSITE" id="PS50835">
    <property type="entry name" value="IG_LIKE"/>
    <property type="match status" value="2"/>
</dbReference>
<dbReference type="InterPro" id="IPR003598">
    <property type="entry name" value="Ig_sub2"/>
</dbReference>
<protein>
    <recommendedName>
        <fullName evidence="10">V-set and immunoglobulin domain containing 10 like</fullName>
    </recommendedName>
</protein>
<keyword evidence="1" id="KW-0732">Signal</keyword>
<dbReference type="InterPro" id="IPR036116">
    <property type="entry name" value="FN3_sf"/>
</dbReference>
<dbReference type="Proteomes" id="UP000261600">
    <property type="component" value="Unplaced"/>
</dbReference>
<name>A0A3Q3QLH9_MONAL</name>
<proteinExistence type="predicted"/>
<dbReference type="InterPro" id="IPR050831">
    <property type="entry name" value="CEA_cell_adhesion"/>
</dbReference>
<keyword evidence="5" id="KW-0812">Transmembrane</keyword>
<dbReference type="InterPro" id="IPR003961">
    <property type="entry name" value="FN3_dom"/>
</dbReference>
<dbReference type="Ensembl" id="ENSMALT00000015536.1">
    <property type="protein sequence ID" value="ENSMALP00000015226.1"/>
    <property type="gene ID" value="ENSMALG00000010697.1"/>
</dbReference>
<dbReference type="InterPro" id="IPR003599">
    <property type="entry name" value="Ig_sub"/>
</dbReference>
<feature type="domain" description="Fibronectin type-III" evidence="7">
    <location>
        <begin position="470"/>
        <end position="576"/>
    </location>
</feature>
<dbReference type="AlphaFoldDB" id="A0A3Q3QLH9"/>
<dbReference type="PANTHER" id="PTHR44427">
    <property type="entry name" value="CARCINOEMBRYONIC ANTIGEN-RELATED CELL ADHESION MOLECULE 19"/>
    <property type="match status" value="1"/>
</dbReference>
<dbReference type="SMART" id="SM00409">
    <property type="entry name" value="IG"/>
    <property type="match status" value="3"/>
</dbReference>
<reference evidence="8" key="2">
    <citation type="submission" date="2025-09" db="UniProtKB">
        <authorList>
            <consortium name="Ensembl"/>
        </authorList>
    </citation>
    <scope>IDENTIFICATION</scope>
</reference>
<dbReference type="InterPro" id="IPR013783">
    <property type="entry name" value="Ig-like_fold"/>
</dbReference>
<dbReference type="InterPro" id="IPR013098">
    <property type="entry name" value="Ig_I-set"/>
</dbReference>
<dbReference type="SUPFAM" id="SSF49265">
    <property type="entry name" value="Fibronectin type III"/>
    <property type="match status" value="1"/>
</dbReference>
<feature type="domain" description="Ig-like" evidence="6">
    <location>
        <begin position="210"/>
        <end position="289"/>
    </location>
</feature>
<keyword evidence="4" id="KW-0393">Immunoglobulin domain</keyword>
<reference evidence="8" key="1">
    <citation type="submission" date="2025-08" db="UniProtKB">
        <authorList>
            <consortium name="Ensembl"/>
        </authorList>
    </citation>
    <scope>IDENTIFICATION</scope>
</reference>
<keyword evidence="9" id="KW-1185">Reference proteome</keyword>
<accession>A0A3Q3QLH9</accession>
<dbReference type="Pfam" id="PF07679">
    <property type="entry name" value="I-set"/>
    <property type="match status" value="2"/>
</dbReference>
<dbReference type="SUPFAM" id="SSF48726">
    <property type="entry name" value="Immunoglobulin"/>
    <property type="match status" value="4"/>
</dbReference>
<keyword evidence="5" id="KW-1133">Transmembrane helix</keyword>
<dbReference type="InterPro" id="IPR007110">
    <property type="entry name" value="Ig-like_dom"/>
</dbReference>
<evidence type="ECO:0000313" key="9">
    <source>
        <dbReference type="Proteomes" id="UP000261600"/>
    </source>
</evidence>
<evidence type="ECO:0000256" key="3">
    <source>
        <dbReference type="ARBA" id="ARBA00023180"/>
    </source>
</evidence>
<sequence length="617" mass="66553">MLAGAHCELVVSPAGPTQVNAIVGSNLTLAVSFSGAPDPVVIWLMGDLPVVTWTIGSSVPPDIPENMRKVLKVEQNGSLTFVNVSLGFASNYTVKMTKSGVGNAVLSFTLKVFENIQNVTLSTQPDFAKEGTDLFILQYSMLQGVVEHQMWFFNDIPIKTNSHYLMEPRSLVILRPNRSDAGQYTVLLTNPFSSVTTHINVTVLYGPDEPVLEAHPAQPFYVAEDSLSLSCHAEGFPQPTVQWDFGGQMLSDTHKGVLNLTNVRTSQGGIYTCTVLNEKTKEKRQKSTNLNVYETPSGNPMCSVGSVSNVNLQYHCQWPGGTPQAMLSFPELSNTSSGTGNFSLTVPASDNLNRQTVTCLADHPVEQKNCSITASSPAQFLSAVRTTHDSEGKIVVTIYCVSDASPKAVVSWSRDSGAITSGTAYQISSDTTQLMMVDYNVSNFLLQNYTCTCRNPLGSQSREIQLQGPSVSNSILFPNQDGTVVTLTWEIPPTSIVTGFDIQMKGPDLLSTNHTGIQTRGSSDGYRTIQQKPGSARSTDIFGLEPKLTYQFRVIPRANMTEGVPSVVHIVGPGEGLSSAAIAGIAAGIPCSLLFLLLLGGLIFLCVYCNRKKSTLV</sequence>
<feature type="transmembrane region" description="Helical" evidence="5">
    <location>
        <begin position="580"/>
        <end position="608"/>
    </location>
</feature>
<dbReference type="PANTHER" id="PTHR44427:SF5">
    <property type="entry name" value="V-SET AND IMMUNOGLOBULIN DOMAIN-CONTAINING PROTEIN 10-LIKE"/>
    <property type="match status" value="1"/>
</dbReference>
<dbReference type="PROSITE" id="PS50853">
    <property type="entry name" value="FN3"/>
    <property type="match status" value="1"/>
</dbReference>
<feature type="domain" description="Ig-like" evidence="6">
    <location>
        <begin position="377"/>
        <end position="467"/>
    </location>
</feature>
<evidence type="ECO:0000259" key="6">
    <source>
        <dbReference type="PROSITE" id="PS50835"/>
    </source>
</evidence>
<dbReference type="Gene3D" id="2.60.40.10">
    <property type="entry name" value="Immunoglobulins"/>
    <property type="match status" value="5"/>
</dbReference>
<dbReference type="Pfam" id="PF13927">
    <property type="entry name" value="Ig_3"/>
    <property type="match status" value="1"/>
</dbReference>
<keyword evidence="5" id="KW-0472">Membrane</keyword>
<evidence type="ECO:0000256" key="1">
    <source>
        <dbReference type="ARBA" id="ARBA00022729"/>
    </source>
</evidence>
<dbReference type="InterPro" id="IPR036179">
    <property type="entry name" value="Ig-like_dom_sf"/>
</dbReference>
<evidence type="ECO:0000256" key="4">
    <source>
        <dbReference type="ARBA" id="ARBA00023319"/>
    </source>
</evidence>
<keyword evidence="2" id="KW-0677">Repeat</keyword>
<evidence type="ECO:0000313" key="8">
    <source>
        <dbReference type="Ensembl" id="ENSMALP00000015226.1"/>
    </source>
</evidence>
<evidence type="ECO:0000259" key="7">
    <source>
        <dbReference type="PROSITE" id="PS50853"/>
    </source>
</evidence>
<dbReference type="SMART" id="SM00408">
    <property type="entry name" value="IGc2"/>
    <property type="match status" value="1"/>
</dbReference>
<dbReference type="CDD" id="cd00063">
    <property type="entry name" value="FN3"/>
    <property type="match status" value="1"/>
</dbReference>
<evidence type="ECO:0000256" key="2">
    <source>
        <dbReference type="ARBA" id="ARBA00022737"/>
    </source>
</evidence>
<dbReference type="CDD" id="cd00096">
    <property type="entry name" value="Ig"/>
    <property type="match status" value="1"/>
</dbReference>
<evidence type="ECO:0008006" key="10">
    <source>
        <dbReference type="Google" id="ProtNLM"/>
    </source>
</evidence>